<gene>
    <name evidence="4" type="ORF">HY30_15960</name>
</gene>
<dbReference type="EMBL" id="AWFG01000020">
    <property type="protein sequence ID" value="KCZ58700.1"/>
    <property type="molecule type" value="Genomic_DNA"/>
</dbReference>
<dbReference type="AlphaFoldDB" id="A0A062UI42"/>
<dbReference type="PATRIC" id="fig|1280947.3.peg.1782"/>
<sequence>MRRGISYKFWLGCGAAVLTMVGAASAQETDIAGEVTAEQIGTSTDDGENASRELDKVIVTGSRLRSGLETPVPVTMRSAEQLQAASPGLLSEALLQLPVFKGSSRASNGTQSSARDNGATFLNLRGIGKERTLVLLDGRRFVSSSEGGVPDVNLFPEGLVKRVEIVTGGASAAYGSDAVSGVVNYILDTDYTGLKFEGEGGISGEDDSGLYKATLTGGQEFANGSGHILFSLEAFNQDGTNWDARDWNAGWALAANDSPPPSRVIAAPYNLQMSNGGAILSGPLAGTMFLPGGATAPYDPGTNRSSIYQVGGDGNRLPYDISAGVERKVAFARGEYNTGGVTLYAEGTVAEVVTGYDLQYPNYFGGTSYTIFNDNAFLSDAVKADMATAGIESFRLSRANQDWGFMISENTSQTWRVMGGFDWDLGGDWELGGYAMGAENNLVARTNGNAITRNAIAAADAVLDPVTGEIVCRSTLAGFDPGCVPMNLFGEGSPSQASIDYTTGAAVKDLTLEQQIVSLTLRGSPFTLPAGDVNIATGIEYRKETATQTGDPISARIDTDDGLRGGNQPIDERRAWRLPAVESSATAGDL</sequence>
<protein>
    <recommendedName>
        <fullName evidence="3">TonB-dependent receptor plug domain-containing protein</fullName>
    </recommendedName>
</protein>
<feature type="chain" id="PRO_5001618333" description="TonB-dependent receptor plug domain-containing protein" evidence="2">
    <location>
        <begin position="27"/>
        <end position="590"/>
    </location>
</feature>
<feature type="domain" description="TonB-dependent receptor plug" evidence="3">
    <location>
        <begin position="69"/>
        <end position="182"/>
    </location>
</feature>
<keyword evidence="5" id="KW-1185">Reference proteome</keyword>
<feature type="signal peptide" evidence="2">
    <location>
        <begin position="1"/>
        <end position="26"/>
    </location>
</feature>
<evidence type="ECO:0000259" key="3">
    <source>
        <dbReference type="Pfam" id="PF07715"/>
    </source>
</evidence>
<dbReference type="InterPro" id="IPR037066">
    <property type="entry name" value="Plug_dom_sf"/>
</dbReference>
<dbReference type="STRING" id="1280947.HY30_15960"/>
<dbReference type="InterPro" id="IPR012910">
    <property type="entry name" value="Plug_dom"/>
</dbReference>
<organism evidence="4 5">
    <name type="scientific">Hyphomonas chukchiensis</name>
    <dbReference type="NCBI Taxonomy" id="1280947"/>
    <lineage>
        <taxon>Bacteria</taxon>
        <taxon>Pseudomonadati</taxon>
        <taxon>Pseudomonadota</taxon>
        <taxon>Alphaproteobacteria</taxon>
        <taxon>Hyphomonadales</taxon>
        <taxon>Hyphomonadaceae</taxon>
        <taxon>Hyphomonas</taxon>
    </lineage>
</organism>
<dbReference type="PANTHER" id="PTHR47234:SF3">
    <property type="entry name" value="SECRETIN_TONB SHORT N-TERMINAL DOMAIN-CONTAINING PROTEIN"/>
    <property type="match status" value="1"/>
</dbReference>
<dbReference type="eggNOG" id="COG4206">
    <property type="taxonomic scope" value="Bacteria"/>
</dbReference>
<name>A0A062UI42_9PROT</name>
<dbReference type="PANTHER" id="PTHR47234">
    <property type="match status" value="1"/>
</dbReference>
<evidence type="ECO:0000313" key="4">
    <source>
        <dbReference type="EMBL" id="KCZ58700.1"/>
    </source>
</evidence>
<proteinExistence type="predicted"/>
<dbReference type="Gene3D" id="2.170.130.10">
    <property type="entry name" value="TonB-dependent receptor, plug domain"/>
    <property type="match status" value="1"/>
</dbReference>
<keyword evidence="2" id="KW-0732">Signal</keyword>
<dbReference type="Pfam" id="PF07715">
    <property type="entry name" value="Plug"/>
    <property type="match status" value="1"/>
</dbReference>
<evidence type="ECO:0000256" key="2">
    <source>
        <dbReference type="SAM" id="SignalP"/>
    </source>
</evidence>
<evidence type="ECO:0000256" key="1">
    <source>
        <dbReference type="SAM" id="MobiDB-lite"/>
    </source>
</evidence>
<feature type="region of interest" description="Disordered" evidence="1">
    <location>
        <begin position="546"/>
        <end position="571"/>
    </location>
</feature>
<evidence type="ECO:0000313" key="5">
    <source>
        <dbReference type="Proteomes" id="UP000027190"/>
    </source>
</evidence>
<dbReference type="SUPFAM" id="SSF56935">
    <property type="entry name" value="Porins"/>
    <property type="match status" value="1"/>
</dbReference>
<reference evidence="4 5" key="1">
    <citation type="journal article" date="2014" name="Antonie Van Leeuwenhoek">
        <title>Hyphomonas beringensis sp. nov. and Hyphomonas chukchiensis sp. nov., isolated from surface seawater of the Bering Sea and Chukchi Sea.</title>
        <authorList>
            <person name="Li C."/>
            <person name="Lai Q."/>
            <person name="Li G."/>
            <person name="Dong C."/>
            <person name="Wang J."/>
            <person name="Liao Y."/>
            <person name="Shao Z."/>
        </authorList>
    </citation>
    <scope>NUCLEOTIDE SEQUENCE [LARGE SCALE GENOMIC DNA]</scope>
    <source>
        <strain evidence="4 5">BH-BN04-4</strain>
    </source>
</reference>
<comment type="caution">
    <text evidence="4">The sequence shown here is derived from an EMBL/GenBank/DDBJ whole genome shotgun (WGS) entry which is preliminary data.</text>
</comment>
<dbReference type="Proteomes" id="UP000027190">
    <property type="component" value="Unassembled WGS sequence"/>
</dbReference>
<accession>A0A062UI42</accession>